<accession>A0ABZ3F2F1</accession>
<sequence length="147" mass="17173">MDQICRSKELIKLLGEADAEYPEDIIPYKWCFPHEYIPETITETNKYINFDISTSNDSRNDVYKNVTVYFYVLCHQDVVKYIENGRICLWYDKIVCELDSIFCNKNILGIGTTVLVDNVPYSPQKNFKGRLLKFVVKDFNDGAKYGK</sequence>
<protein>
    <submittedName>
        <fullName evidence="1">Uncharacterized protein</fullName>
    </submittedName>
</protein>
<reference evidence="1 2" key="1">
    <citation type="submission" date="2024-02" db="EMBL/GenBank/DDBJ databases">
        <title>Bacterial strain from lacustrine sediment.</title>
        <authorList>
            <person name="Petit C."/>
            <person name="Fadhlaoui K."/>
        </authorList>
    </citation>
    <scope>NUCLEOTIDE SEQUENCE [LARGE SCALE GENOMIC DNA]</scope>
    <source>
        <strain evidence="1 2">IPX-CK</strain>
    </source>
</reference>
<dbReference type="EMBL" id="CP146256">
    <property type="protein sequence ID" value="XAH75830.1"/>
    <property type="molecule type" value="Genomic_DNA"/>
</dbReference>
<keyword evidence="2" id="KW-1185">Reference proteome</keyword>
<dbReference type="Proteomes" id="UP001451571">
    <property type="component" value="Chromosome"/>
</dbReference>
<proteinExistence type="predicted"/>
<gene>
    <name evidence="1" type="ORF">V6984_08770</name>
</gene>
<evidence type="ECO:0000313" key="1">
    <source>
        <dbReference type="EMBL" id="XAH75830.1"/>
    </source>
</evidence>
<evidence type="ECO:0000313" key="2">
    <source>
        <dbReference type="Proteomes" id="UP001451571"/>
    </source>
</evidence>
<organism evidence="1 2">
    <name type="scientific">Kineothrix sedimenti</name>
    <dbReference type="NCBI Taxonomy" id="3123317"/>
    <lineage>
        <taxon>Bacteria</taxon>
        <taxon>Bacillati</taxon>
        <taxon>Bacillota</taxon>
        <taxon>Clostridia</taxon>
        <taxon>Lachnospirales</taxon>
        <taxon>Lachnospiraceae</taxon>
        <taxon>Kineothrix</taxon>
    </lineage>
</organism>
<dbReference type="RefSeq" id="WP_342759406.1">
    <property type="nucleotide sequence ID" value="NZ_CP146256.1"/>
</dbReference>
<name>A0ABZ3F2F1_9FIRM</name>